<dbReference type="OrthoDB" id="3779668at2"/>
<dbReference type="Proteomes" id="UP000245697">
    <property type="component" value="Unassembled WGS sequence"/>
</dbReference>
<keyword evidence="2" id="KW-1185">Reference proteome</keyword>
<reference evidence="1 2" key="1">
    <citation type="submission" date="2018-05" db="EMBL/GenBank/DDBJ databases">
        <title>Genomic Encyclopedia of Archaeal and Bacterial Type Strains, Phase II (KMG-II): from individual species to whole genera.</title>
        <authorList>
            <person name="Goeker M."/>
        </authorList>
    </citation>
    <scope>NUCLEOTIDE SEQUENCE [LARGE SCALE GENOMIC DNA]</scope>
    <source>
        <strain evidence="1 2">DSM 45184</strain>
    </source>
</reference>
<evidence type="ECO:0000313" key="1">
    <source>
        <dbReference type="EMBL" id="PWK48037.1"/>
    </source>
</evidence>
<name>A0A316G102_9ACTN</name>
<accession>A0A316G102</accession>
<evidence type="ECO:0000313" key="2">
    <source>
        <dbReference type="Proteomes" id="UP000245697"/>
    </source>
</evidence>
<gene>
    <name evidence="1" type="ORF">BC793_10664</name>
</gene>
<proteinExistence type="predicted"/>
<dbReference type="EMBL" id="QGGR01000006">
    <property type="protein sequence ID" value="PWK48037.1"/>
    <property type="molecule type" value="Genomic_DNA"/>
</dbReference>
<sequence length="356" mass="38445">MNDEQLLDADPYRPVAGRLDGAEQHLLEEIMSVPLVPSVPVRPLRRRLVGAVAAAAVVTGVIGASTLLPERSAPPPVTLPGTVPSAAPGISTGGAGAGHQLDLTYATSHPRLLIDEPGWKLQVIYGFAGGTGTADFHKGDRNVGMTWYQADSYQSYFADRLDVGRPRATRVAGVGAKVFTYSRDDFAVMLDPRDGTFVEIRVQGAGVSRSYLDELLERIRRVEPEEFLAALPPEVVTPGEATAEAEKALTGVPRPPGFDAGRLGLDGAYTPYQFQARVVKLTACGWAGEWVRADRAGDDMAAQTAIAALRGSRNWPILKEMDESKRGDWSRMLWRTIGEQNPDMPLDVQRVAGCNE</sequence>
<dbReference type="RefSeq" id="WP_109593119.1">
    <property type="nucleotide sequence ID" value="NZ_BONA01000039.1"/>
</dbReference>
<comment type="caution">
    <text evidence="1">The sequence shown here is derived from an EMBL/GenBank/DDBJ whole genome shotgun (WGS) entry which is preliminary data.</text>
</comment>
<organism evidence="1 2">
    <name type="scientific">Actinoplanes xinjiangensis</name>
    <dbReference type="NCBI Taxonomy" id="512350"/>
    <lineage>
        <taxon>Bacteria</taxon>
        <taxon>Bacillati</taxon>
        <taxon>Actinomycetota</taxon>
        <taxon>Actinomycetes</taxon>
        <taxon>Micromonosporales</taxon>
        <taxon>Micromonosporaceae</taxon>
        <taxon>Actinoplanes</taxon>
    </lineage>
</organism>
<dbReference type="AlphaFoldDB" id="A0A316G102"/>
<protein>
    <submittedName>
        <fullName evidence="1">Uncharacterized protein</fullName>
    </submittedName>
</protein>